<sequence length="89" mass="9233">MGDGSREGLLQVGPHGATANVVLPGYVSGTEFFGAPADKKELARRRAQTVGMVGEPQDITAAVAFLTSPEVRYITGEFLNSNGGAVLGR</sequence>
<gene>
    <name evidence="1" type="ORF">WDV06_23535</name>
</gene>
<dbReference type="Pfam" id="PF13561">
    <property type="entry name" value="adh_short_C2"/>
    <property type="match status" value="1"/>
</dbReference>
<name>A0ABW7PJC5_9ACTN</name>
<dbReference type="Proteomes" id="UP001610631">
    <property type="component" value="Unassembled WGS sequence"/>
</dbReference>
<proteinExistence type="predicted"/>
<dbReference type="PRINTS" id="PR00081">
    <property type="entry name" value="GDHRDH"/>
</dbReference>
<keyword evidence="2" id="KW-1185">Reference proteome</keyword>
<dbReference type="EMBL" id="JBBDHD010000068">
    <property type="protein sequence ID" value="MFH7598046.1"/>
    <property type="molecule type" value="Genomic_DNA"/>
</dbReference>
<comment type="caution">
    <text evidence="1">The sequence shown here is derived from an EMBL/GenBank/DDBJ whole genome shotgun (WGS) entry which is preliminary data.</text>
</comment>
<reference evidence="1 2" key="1">
    <citation type="submission" date="2024-03" db="EMBL/GenBank/DDBJ databases">
        <title>Whole genome sequencing of Streptomyces racemochromogenes, to identify antimicrobial biosynthetic gene clusters.</title>
        <authorList>
            <person name="Suryawanshi P."/>
            <person name="Krishnaraj P.U."/>
            <person name="Arun Y.P."/>
            <person name="Suryawanshi M.P."/>
            <person name="Rakshit O."/>
        </authorList>
    </citation>
    <scope>NUCLEOTIDE SEQUENCE [LARGE SCALE GENOMIC DNA]</scope>
    <source>
        <strain evidence="1 2">AUDT626</strain>
    </source>
</reference>
<dbReference type="InterPro" id="IPR002347">
    <property type="entry name" value="SDR_fam"/>
</dbReference>
<dbReference type="RefSeq" id="WP_395511760.1">
    <property type="nucleotide sequence ID" value="NZ_JBBDHD010000068.1"/>
</dbReference>
<dbReference type="SUPFAM" id="SSF51735">
    <property type="entry name" value="NAD(P)-binding Rossmann-fold domains"/>
    <property type="match status" value="1"/>
</dbReference>
<dbReference type="InterPro" id="IPR036291">
    <property type="entry name" value="NAD(P)-bd_dom_sf"/>
</dbReference>
<protein>
    <submittedName>
        <fullName evidence="1">SDR family oxidoreductase</fullName>
    </submittedName>
</protein>
<evidence type="ECO:0000313" key="1">
    <source>
        <dbReference type="EMBL" id="MFH7598046.1"/>
    </source>
</evidence>
<organism evidence="1 2">
    <name type="scientific">Streptomyces racemochromogenes</name>
    <dbReference type="NCBI Taxonomy" id="67353"/>
    <lineage>
        <taxon>Bacteria</taxon>
        <taxon>Bacillati</taxon>
        <taxon>Actinomycetota</taxon>
        <taxon>Actinomycetes</taxon>
        <taxon>Kitasatosporales</taxon>
        <taxon>Streptomycetaceae</taxon>
        <taxon>Streptomyces</taxon>
    </lineage>
</organism>
<evidence type="ECO:0000313" key="2">
    <source>
        <dbReference type="Proteomes" id="UP001610631"/>
    </source>
</evidence>
<accession>A0ABW7PJC5</accession>
<dbReference type="Gene3D" id="3.40.50.720">
    <property type="entry name" value="NAD(P)-binding Rossmann-like Domain"/>
    <property type="match status" value="1"/>
</dbReference>